<evidence type="ECO:0000313" key="2">
    <source>
        <dbReference type="Proteomes" id="UP001528411"/>
    </source>
</evidence>
<name>A0ABT5FCV4_9GAMM</name>
<dbReference type="Proteomes" id="UP001528411">
    <property type="component" value="Unassembled WGS sequence"/>
</dbReference>
<accession>A0ABT5FCV4</accession>
<keyword evidence="2" id="KW-1185">Reference proteome</keyword>
<protein>
    <recommendedName>
        <fullName evidence="3">Lipoprotein</fullName>
    </recommendedName>
</protein>
<dbReference type="RefSeq" id="WP_272180049.1">
    <property type="nucleotide sequence ID" value="NZ_JAQOMS010000002.1"/>
</dbReference>
<dbReference type="EMBL" id="JAQOMS010000002">
    <property type="protein sequence ID" value="MDC2888427.1"/>
    <property type="molecule type" value="Genomic_DNA"/>
</dbReference>
<proteinExistence type="predicted"/>
<gene>
    <name evidence="1" type="ORF">PN838_06230</name>
</gene>
<evidence type="ECO:0000313" key="1">
    <source>
        <dbReference type="EMBL" id="MDC2888427.1"/>
    </source>
</evidence>
<sequence>MQRHLLPSLFMVLTISACTSATKEQINKPISVPDQIAKTKLSSEQGLKRIVAIGRFSDESKRQSGF</sequence>
<dbReference type="PROSITE" id="PS51257">
    <property type="entry name" value="PROKAR_LIPOPROTEIN"/>
    <property type="match status" value="1"/>
</dbReference>
<evidence type="ECO:0008006" key="3">
    <source>
        <dbReference type="Google" id="ProtNLM"/>
    </source>
</evidence>
<organism evidence="1 2">
    <name type="scientific">Psychrosphaera algicola</name>
    <dbReference type="NCBI Taxonomy" id="3023714"/>
    <lineage>
        <taxon>Bacteria</taxon>
        <taxon>Pseudomonadati</taxon>
        <taxon>Pseudomonadota</taxon>
        <taxon>Gammaproteobacteria</taxon>
        <taxon>Alteromonadales</taxon>
        <taxon>Pseudoalteromonadaceae</taxon>
        <taxon>Psychrosphaera</taxon>
    </lineage>
</organism>
<comment type="caution">
    <text evidence="1">The sequence shown here is derived from an EMBL/GenBank/DDBJ whole genome shotgun (WGS) entry which is preliminary data.</text>
</comment>
<reference evidence="1 2" key="1">
    <citation type="submission" date="2023-01" db="EMBL/GenBank/DDBJ databases">
        <title>Psychrosphaera sp. nov., isolated from marine algae.</title>
        <authorList>
            <person name="Bayburt H."/>
            <person name="Choi B.J."/>
            <person name="Kim J.M."/>
            <person name="Choi D.G."/>
            <person name="Jeon C.O."/>
        </authorList>
    </citation>
    <scope>NUCLEOTIDE SEQUENCE [LARGE SCALE GENOMIC DNA]</scope>
    <source>
        <strain evidence="1 2">G1-22</strain>
    </source>
</reference>